<comment type="subcellular location">
    <subcellularLocation>
        <location evidence="1">Membrane</location>
        <topology evidence="1">Multi-pass membrane protein</topology>
    </subcellularLocation>
</comment>
<feature type="transmembrane region" description="Helical" evidence="6">
    <location>
        <begin position="232"/>
        <end position="256"/>
    </location>
</feature>
<sequence>MLKHPLPSADQSPHLDPRAELSLFGIRADAPEVWDHALQLPLRRTEIKWGRGRGGGAPGMNDVQSTTRPLDRDTSLLPVSTTHCSSPTPTRSIHRTMSSDGHDKNEHAGAKDDPRQVVPQVTAEYGGQRPIKVHWFRSTLMQVIIVGTISFLAPGALAALISTGAGGLADVSIGNASVALAYALLVPSALSATGCLSKFGPRYSLALGAAGYVFYSAALYQNSATGNQPFLIVGAILCGATSGIFWVSEAAVTIIYSEPEYKGRHLALWQSLYQLATCIGGAINLGLNIDLSSPGGLKPKTYLVFVGLNCLAPILALLLSQPHQVQRRDGSPVPAFPAEKFFKEVWLTIKELRDPRIIACTFHPLSNRGSLGYHLQGRFKPLAYSPGCFLWSQSLFIPSWPSTYLALHFSVRVRGLTSLVTPVLTMLTLFLVGSVLDMKRLCVRYKILYTWLFLQTISIASTIWLIIVLYHQQSNPTVSYDWLSPGFAPAWVPYLMSYSASWTCYGYYYYMASYCFPREASGARTTRIIATLRSAESGAAAIAFGINSIGYSLVKIGWINFAFSIVCLGCGGYVIQWIWKQDKKGAYEEGSTVPPGPNAQVL</sequence>
<dbReference type="AlphaFoldDB" id="A0AAD9CUP4"/>
<name>A0AAD9CUP4_PAPLA</name>
<dbReference type="PANTHER" id="PTHR23294">
    <property type="entry name" value="ET TRANSLATION PRODUCT-RELATED"/>
    <property type="match status" value="1"/>
</dbReference>
<dbReference type="InterPro" id="IPR051617">
    <property type="entry name" value="UNC-93-like_regulator"/>
</dbReference>
<dbReference type="Proteomes" id="UP001182556">
    <property type="component" value="Unassembled WGS sequence"/>
</dbReference>
<feature type="compositionally biased region" description="Basic and acidic residues" evidence="5">
    <location>
        <begin position="100"/>
        <end position="113"/>
    </location>
</feature>
<keyword evidence="2 6" id="KW-0812">Transmembrane</keyword>
<comment type="caution">
    <text evidence="7">The sequence shown here is derived from an EMBL/GenBank/DDBJ whole genome shotgun (WGS) entry which is preliminary data.</text>
</comment>
<evidence type="ECO:0000256" key="3">
    <source>
        <dbReference type="ARBA" id="ARBA00022989"/>
    </source>
</evidence>
<proteinExistence type="predicted"/>
<accession>A0AAD9CUP4</accession>
<feature type="transmembrane region" description="Helical" evidence="6">
    <location>
        <begin position="556"/>
        <end position="575"/>
    </location>
</feature>
<evidence type="ECO:0000313" key="7">
    <source>
        <dbReference type="EMBL" id="KAK1921860.1"/>
    </source>
</evidence>
<feature type="transmembrane region" description="Helical" evidence="6">
    <location>
        <begin position="301"/>
        <end position="319"/>
    </location>
</feature>
<evidence type="ECO:0000256" key="6">
    <source>
        <dbReference type="SAM" id="Phobius"/>
    </source>
</evidence>
<gene>
    <name evidence="7" type="ORF">DB88DRAFT_85931</name>
</gene>
<keyword evidence="3 6" id="KW-1133">Transmembrane helix</keyword>
<reference evidence="7" key="1">
    <citation type="submission" date="2023-02" db="EMBL/GenBank/DDBJ databases">
        <title>Identification and recombinant expression of a fungal hydrolase from Papiliotrema laurentii that hydrolyzes apple cutin and clears colloidal polyester polyurethane.</title>
        <authorList>
            <consortium name="DOE Joint Genome Institute"/>
            <person name="Roman V.A."/>
            <person name="Bojanowski C."/>
            <person name="Crable B.R."/>
            <person name="Wagner D.N."/>
            <person name="Hung C.S."/>
            <person name="Nadeau L.J."/>
            <person name="Schratz L."/>
            <person name="Haridas S."/>
            <person name="Pangilinan J."/>
            <person name="Lipzen A."/>
            <person name="Na H."/>
            <person name="Yan M."/>
            <person name="Ng V."/>
            <person name="Grigoriev I.V."/>
            <person name="Spatafora J.W."/>
            <person name="Barlow D."/>
            <person name="Biffinger J."/>
            <person name="Kelley-Loughnane N."/>
            <person name="Varaljay V.A."/>
            <person name="Crookes-Goodson W.J."/>
        </authorList>
    </citation>
    <scope>NUCLEOTIDE SEQUENCE</scope>
    <source>
        <strain evidence="7">5307AH</strain>
    </source>
</reference>
<feature type="transmembrane region" description="Helical" evidence="6">
    <location>
        <begin position="530"/>
        <end position="550"/>
    </location>
</feature>
<feature type="transmembrane region" description="Helical" evidence="6">
    <location>
        <begin position="491"/>
        <end position="510"/>
    </location>
</feature>
<keyword evidence="4 6" id="KW-0472">Membrane</keyword>
<dbReference type="Pfam" id="PF07690">
    <property type="entry name" value="MFS_1"/>
    <property type="match status" value="1"/>
</dbReference>
<feature type="transmembrane region" description="Helical" evidence="6">
    <location>
        <begin position="268"/>
        <end position="289"/>
    </location>
</feature>
<dbReference type="Gene3D" id="1.20.1250.20">
    <property type="entry name" value="MFS general substrate transporter like domains"/>
    <property type="match status" value="1"/>
</dbReference>
<feature type="region of interest" description="Disordered" evidence="5">
    <location>
        <begin position="49"/>
        <end position="113"/>
    </location>
</feature>
<feature type="transmembrane region" description="Helical" evidence="6">
    <location>
        <begin position="388"/>
        <end position="407"/>
    </location>
</feature>
<feature type="compositionally biased region" description="Polar residues" evidence="5">
    <location>
        <begin position="77"/>
        <end position="99"/>
    </location>
</feature>
<evidence type="ECO:0000256" key="2">
    <source>
        <dbReference type="ARBA" id="ARBA00022692"/>
    </source>
</evidence>
<feature type="transmembrane region" description="Helical" evidence="6">
    <location>
        <begin position="173"/>
        <end position="196"/>
    </location>
</feature>
<keyword evidence="8" id="KW-1185">Reference proteome</keyword>
<feature type="transmembrane region" description="Helical" evidence="6">
    <location>
        <begin position="203"/>
        <end position="220"/>
    </location>
</feature>
<dbReference type="PANTHER" id="PTHR23294:SF19">
    <property type="entry name" value="DUF895 DOMAIN MEMBRANE PROTEIN-RELATED"/>
    <property type="match status" value="1"/>
</dbReference>
<evidence type="ECO:0008006" key="9">
    <source>
        <dbReference type="Google" id="ProtNLM"/>
    </source>
</evidence>
<dbReference type="GO" id="GO:0016020">
    <property type="term" value="C:membrane"/>
    <property type="evidence" value="ECO:0007669"/>
    <property type="project" value="UniProtKB-SubCell"/>
</dbReference>
<dbReference type="EMBL" id="JAODAN010000010">
    <property type="protein sequence ID" value="KAK1921860.1"/>
    <property type="molecule type" value="Genomic_DNA"/>
</dbReference>
<feature type="transmembrane region" description="Helical" evidence="6">
    <location>
        <begin position="139"/>
        <end position="161"/>
    </location>
</feature>
<dbReference type="GO" id="GO:0022857">
    <property type="term" value="F:transmembrane transporter activity"/>
    <property type="evidence" value="ECO:0007669"/>
    <property type="project" value="InterPro"/>
</dbReference>
<dbReference type="SUPFAM" id="SSF103473">
    <property type="entry name" value="MFS general substrate transporter"/>
    <property type="match status" value="1"/>
</dbReference>
<evidence type="ECO:0000256" key="4">
    <source>
        <dbReference type="ARBA" id="ARBA00023136"/>
    </source>
</evidence>
<organism evidence="7 8">
    <name type="scientific">Papiliotrema laurentii</name>
    <name type="common">Cryptococcus laurentii</name>
    <dbReference type="NCBI Taxonomy" id="5418"/>
    <lineage>
        <taxon>Eukaryota</taxon>
        <taxon>Fungi</taxon>
        <taxon>Dikarya</taxon>
        <taxon>Basidiomycota</taxon>
        <taxon>Agaricomycotina</taxon>
        <taxon>Tremellomycetes</taxon>
        <taxon>Tremellales</taxon>
        <taxon>Rhynchogastremaceae</taxon>
        <taxon>Papiliotrema</taxon>
    </lineage>
</organism>
<feature type="transmembrane region" description="Helical" evidence="6">
    <location>
        <begin position="419"/>
        <end position="436"/>
    </location>
</feature>
<dbReference type="InterPro" id="IPR011701">
    <property type="entry name" value="MFS"/>
</dbReference>
<evidence type="ECO:0000256" key="1">
    <source>
        <dbReference type="ARBA" id="ARBA00004141"/>
    </source>
</evidence>
<feature type="transmembrane region" description="Helical" evidence="6">
    <location>
        <begin position="448"/>
        <end position="471"/>
    </location>
</feature>
<dbReference type="InterPro" id="IPR036259">
    <property type="entry name" value="MFS_trans_sf"/>
</dbReference>
<evidence type="ECO:0000313" key="8">
    <source>
        <dbReference type="Proteomes" id="UP001182556"/>
    </source>
</evidence>
<protein>
    <recommendedName>
        <fullName evidence="9">MFS general substrate transporter</fullName>
    </recommendedName>
</protein>
<evidence type="ECO:0000256" key="5">
    <source>
        <dbReference type="SAM" id="MobiDB-lite"/>
    </source>
</evidence>